<feature type="compositionally biased region" description="Basic and acidic residues" evidence="1">
    <location>
        <begin position="14"/>
        <end position="28"/>
    </location>
</feature>
<reference evidence="3" key="1">
    <citation type="journal article" date="2018" name="Nat. Microbiol.">
        <title>Leveraging single-cell genomics to expand the fungal tree of life.</title>
        <authorList>
            <person name="Ahrendt S.R."/>
            <person name="Quandt C.A."/>
            <person name="Ciobanu D."/>
            <person name="Clum A."/>
            <person name="Salamov A."/>
            <person name="Andreopoulos B."/>
            <person name="Cheng J.F."/>
            <person name="Woyke T."/>
            <person name="Pelin A."/>
            <person name="Henrissat B."/>
            <person name="Reynolds N.K."/>
            <person name="Benny G.L."/>
            <person name="Smith M.E."/>
            <person name="James T.Y."/>
            <person name="Grigoriev I.V."/>
        </authorList>
    </citation>
    <scope>NUCLEOTIDE SEQUENCE [LARGE SCALE GENOMIC DNA]</scope>
    <source>
        <strain evidence="3">ATCC 52028</strain>
    </source>
</reference>
<accession>A0A4P9X7K4</accession>
<dbReference type="AlphaFoldDB" id="A0A4P9X7K4"/>
<evidence type="ECO:0000313" key="2">
    <source>
        <dbReference type="EMBL" id="RKP01226.1"/>
    </source>
</evidence>
<proteinExistence type="predicted"/>
<dbReference type="GO" id="GO:0045505">
    <property type="term" value="F:dynein intermediate chain binding"/>
    <property type="evidence" value="ECO:0007669"/>
    <property type="project" value="TreeGrafter"/>
</dbReference>
<dbReference type="OrthoDB" id="25887at2759"/>
<dbReference type="GO" id="GO:0051087">
    <property type="term" value="F:protein-folding chaperone binding"/>
    <property type="evidence" value="ECO:0007669"/>
    <property type="project" value="InterPro"/>
</dbReference>
<feature type="compositionally biased region" description="Low complexity" evidence="1">
    <location>
        <begin position="29"/>
        <end position="66"/>
    </location>
</feature>
<feature type="region of interest" description="Disordered" evidence="1">
    <location>
        <begin position="1"/>
        <end position="81"/>
    </location>
</feature>
<dbReference type="EMBL" id="ML014180">
    <property type="protein sequence ID" value="RKP01226.1"/>
    <property type="molecule type" value="Genomic_DNA"/>
</dbReference>
<name>A0A4P9X7K4_9FUNG</name>
<sequence>MSDVTALSGLLGGHRADRRPGEPGDRDPAQQAAAHARQALVAQYHQQARRPAAAAAAAAAAPAAAPIGSSRPAAFDTDDDDDAIWAPHEIEDARTADPRAGGLARGIGTVETDTRPQPEFTVRYRQALSPEDVYFPGAAAGSIHAAGARPGDALVVRVVLPGVTRAADIASHCVHGTHLVVATPQYRLELPLERTVVSDAEAEAAAAAAAPGAGRDPRAAWDPSAQTLTLVLPIKTEA</sequence>
<evidence type="ECO:0000313" key="3">
    <source>
        <dbReference type="Proteomes" id="UP000274922"/>
    </source>
</evidence>
<organism evidence="2 3">
    <name type="scientific">Caulochytrium protostelioides</name>
    <dbReference type="NCBI Taxonomy" id="1555241"/>
    <lineage>
        <taxon>Eukaryota</taxon>
        <taxon>Fungi</taxon>
        <taxon>Fungi incertae sedis</taxon>
        <taxon>Chytridiomycota</taxon>
        <taxon>Chytridiomycota incertae sedis</taxon>
        <taxon>Chytridiomycetes</taxon>
        <taxon>Caulochytriales</taxon>
        <taxon>Caulochytriaceae</taxon>
        <taxon>Caulochytrium</taxon>
    </lineage>
</organism>
<keyword evidence="3" id="KW-1185">Reference proteome</keyword>
<protein>
    <recommendedName>
        <fullName evidence="4">PIH1D1/2/3 CS-like domain-containing protein</fullName>
    </recommendedName>
</protein>
<gene>
    <name evidence="2" type="ORF">CXG81DRAFT_18949</name>
</gene>
<evidence type="ECO:0000256" key="1">
    <source>
        <dbReference type="SAM" id="MobiDB-lite"/>
    </source>
</evidence>
<dbReference type="GO" id="GO:0005737">
    <property type="term" value="C:cytoplasm"/>
    <property type="evidence" value="ECO:0007669"/>
    <property type="project" value="TreeGrafter"/>
</dbReference>
<dbReference type="Proteomes" id="UP000274922">
    <property type="component" value="Unassembled WGS sequence"/>
</dbReference>
<dbReference type="InterPro" id="IPR026697">
    <property type="entry name" value="DNAAF6"/>
</dbReference>
<evidence type="ECO:0008006" key="4">
    <source>
        <dbReference type="Google" id="ProtNLM"/>
    </source>
</evidence>
<dbReference type="PANTHER" id="PTHR21083:SF0">
    <property type="entry name" value="DYNEIN AXONEMAL ASSEMBLY FACTOR 6"/>
    <property type="match status" value="1"/>
</dbReference>
<dbReference type="PANTHER" id="PTHR21083">
    <property type="entry name" value="TWISTER"/>
    <property type="match status" value="1"/>
</dbReference>
<dbReference type="GO" id="GO:0070286">
    <property type="term" value="P:axonemal dynein complex assembly"/>
    <property type="evidence" value="ECO:0007669"/>
    <property type="project" value="InterPro"/>
</dbReference>